<protein>
    <recommendedName>
        <fullName evidence="4">PWWP domain-containing protein</fullName>
    </recommendedName>
</protein>
<dbReference type="Proteomes" id="UP000824469">
    <property type="component" value="Unassembled WGS sequence"/>
</dbReference>
<name>A0AA38LAJ5_TAXCH</name>
<dbReference type="InterPro" id="IPR000313">
    <property type="entry name" value="PWWP_dom"/>
</dbReference>
<dbReference type="Gene3D" id="2.30.30.140">
    <property type="match status" value="2"/>
</dbReference>
<dbReference type="InterPro" id="IPR003888">
    <property type="entry name" value="FYrich_N"/>
</dbReference>
<dbReference type="GO" id="GO:0007064">
    <property type="term" value="P:mitotic sister chromatid cohesion"/>
    <property type="evidence" value="ECO:0007669"/>
    <property type="project" value="InterPro"/>
</dbReference>
<dbReference type="GO" id="GO:0005634">
    <property type="term" value="C:nucleus"/>
    <property type="evidence" value="ECO:0007669"/>
    <property type="project" value="UniProtKB-SubCell"/>
</dbReference>
<dbReference type="SMART" id="SM00333">
    <property type="entry name" value="TUDOR"/>
    <property type="match status" value="1"/>
</dbReference>
<evidence type="ECO:0000256" key="2">
    <source>
        <dbReference type="ARBA" id="ARBA00023242"/>
    </source>
</evidence>
<evidence type="ECO:0000256" key="3">
    <source>
        <dbReference type="SAM" id="MobiDB-lite"/>
    </source>
</evidence>
<feature type="compositionally biased region" description="Polar residues" evidence="3">
    <location>
        <begin position="52"/>
        <end position="71"/>
    </location>
</feature>
<dbReference type="SMART" id="SM00293">
    <property type="entry name" value="PWWP"/>
    <property type="match status" value="1"/>
</dbReference>
<dbReference type="InterPro" id="IPR002999">
    <property type="entry name" value="Tudor"/>
</dbReference>
<evidence type="ECO:0000259" key="4">
    <source>
        <dbReference type="PROSITE" id="PS50812"/>
    </source>
</evidence>
<evidence type="ECO:0000313" key="5">
    <source>
        <dbReference type="EMBL" id="KAH9317974.1"/>
    </source>
</evidence>
<dbReference type="InterPro" id="IPR039776">
    <property type="entry name" value="Pds5"/>
</dbReference>
<dbReference type="AlphaFoldDB" id="A0AA38LAJ5"/>
<dbReference type="Gene3D" id="3.30.160.360">
    <property type="match status" value="1"/>
</dbReference>
<feature type="region of interest" description="Disordered" evidence="3">
    <location>
        <begin position="106"/>
        <end position="151"/>
    </location>
</feature>
<dbReference type="GO" id="GO:0006281">
    <property type="term" value="P:DNA repair"/>
    <property type="evidence" value="ECO:0007669"/>
    <property type="project" value="TreeGrafter"/>
</dbReference>
<dbReference type="GO" id="GO:0000785">
    <property type="term" value="C:chromatin"/>
    <property type="evidence" value="ECO:0007669"/>
    <property type="project" value="TreeGrafter"/>
</dbReference>
<reference evidence="5 6" key="1">
    <citation type="journal article" date="2021" name="Nat. Plants">
        <title>The Taxus genome provides insights into paclitaxel biosynthesis.</title>
        <authorList>
            <person name="Xiong X."/>
            <person name="Gou J."/>
            <person name="Liao Q."/>
            <person name="Li Y."/>
            <person name="Zhou Q."/>
            <person name="Bi G."/>
            <person name="Li C."/>
            <person name="Du R."/>
            <person name="Wang X."/>
            <person name="Sun T."/>
            <person name="Guo L."/>
            <person name="Liang H."/>
            <person name="Lu P."/>
            <person name="Wu Y."/>
            <person name="Zhang Z."/>
            <person name="Ro D.K."/>
            <person name="Shang Y."/>
            <person name="Huang S."/>
            <person name="Yan J."/>
        </authorList>
    </citation>
    <scope>NUCLEOTIDE SEQUENCE [LARGE SCALE GENOMIC DNA]</scope>
    <source>
        <strain evidence="5">Ta-2019</strain>
    </source>
</reference>
<dbReference type="SMART" id="SM00541">
    <property type="entry name" value="FYRN"/>
    <property type="match status" value="1"/>
</dbReference>
<dbReference type="Pfam" id="PF00855">
    <property type="entry name" value="PWWP"/>
    <property type="match status" value="1"/>
</dbReference>
<dbReference type="CDD" id="cd20142">
    <property type="entry name" value="PWWP_AtATX1-like"/>
    <property type="match status" value="1"/>
</dbReference>
<feature type="compositionally biased region" description="Basic and acidic residues" evidence="3">
    <location>
        <begin position="80"/>
        <end position="92"/>
    </location>
</feature>
<dbReference type="PANTHER" id="PTHR12663:SF0">
    <property type="entry name" value="PRECOCIOUS DISSOCIATION OF SISTERS 5, ISOFORM A"/>
    <property type="match status" value="1"/>
</dbReference>
<gene>
    <name evidence="5" type="ORF">KI387_019743</name>
</gene>
<dbReference type="CDD" id="cd20404">
    <property type="entry name" value="Tudor_Agenet_AtEML-like"/>
    <property type="match status" value="1"/>
</dbReference>
<dbReference type="PROSITE" id="PS50812">
    <property type="entry name" value="PWWP"/>
    <property type="match status" value="1"/>
</dbReference>
<sequence length="707" mass="80020">MESAEENGNEISVSNSYPAPISSPSPSPSAVVSMTGTPMKFVHILRFYKDTTSTSEDSRASNSNVSDNTKVGSGKGKARKLPETSKSKELSFSDCNKIEKPLLVYSRTRKKGATKSNTHMGNGIGSPKQSNTDMDNETGTPRRPNTQMDNGIGSPTEACFYVDNDIASIPRVSYMERQIKITKLKQDHDTPDNDSNTHLGEVRRADDELRSRDVMENKNSMDIVDIDNHQVVVHCEGVDDRAGLDGVESVYHGGIGKLKKVHVHTLLGKRFRSNGEIVLAGSDNDRGGNGSGHMKRKKLQKRTFEGIDLFPDKRRKLEDGTWLRENKARTQRAAKIALNRNLQSVKPSQRLPASVLKSGTPGNKKITASNKRKWIEVSIFEADPMTLLEHKCKVYWPLDKEWYPGVIDRYDAENKKHHVNYIDGQEEWLFLTEEKLKLFLSGKEMCKLHLKGKEQMLINEMMNNVNYDEMAALAATLDDYQGEPGHGDLIWAKITGHPMWPAFVMDEPHANACDGLEPATREGSIPLQFFGSYDFARISSKHIMSFSKGFQCKFQYKCRRFAFFQGLEEAWRYLKELKLPEAMTKLQNHVVSAGCEIENEKKSEQSDGDEDYMGDERSEKIKKSVECLFSCPIVIGGLRVLSLGKIVKDSEHFHDEHHIWTEGYTVIRKFTSIKGPRRYAEYKMEVLRNSFVRNMPLFRITLEDGAK</sequence>
<feature type="non-terminal residue" evidence="5">
    <location>
        <position position="1"/>
    </location>
</feature>
<keyword evidence="2" id="KW-0539">Nucleus</keyword>
<feature type="region of interest" description="Disordered" evidence="3">
    <location>
        <begin position="52"/>
        <end position="92"/>
    </location>
</feature>
<proteinExistence type="predicted"/>
<dbReference type="EMBL" id="JAHRHJ020000004">
    <property type="protein sequence ID" value="KAH9317974.1"/>
    <property type="molecule type" value="Genomic_DNA"/>
</dbReference>
<dbReference type="PROSITE" id="PS51542">
    <property type="entry name" value="FYRN"/>
    <property type="match status" value="1"/>
</dbReference>
<keyword evidence="6" id="KW-1185">Reference proteome</keyword>
<dbReference type="SUPFAM" id="SSF63748">
    <property type="entry name" value="Tudor/PWWP/MBT"/>
    <property type="match status" value="2"/>
</dbReference>
<feature type="domain" description="PWWP" evidence="4">
    <location>
        <begin position="486"/>
        <end position="549"/>
    </location>
</feature>
<feature type="region of interest" description="Disordered" evidence="3">
    <location>
        <begin position="185"/>
        <end position="208"/>
    </location>
</feature>
<organism evidence="5 6">
    <name type="scientific">Taxus chinensis</name>
    <name type="common">Chinese yew</name>
    <name type="synonym">Taxus wallichiana var. chinensis</name>
    <dbReference type="NCBI Taxonomy" id="29808"/>
    <lineage>
        <taxon>Eukaryota</taxon>
        <taxon>Viridiplantae</taxon>
        <taxon>Streptophyta</taxon>
        <taxon>Embryophyta</taxon>
        <taxon>Tracheophyta</taxon>
        <taxon>Spermatophyta</taxon>
        <taxon>Pinopsida</taxon>
        <taxon>Pinidae</taxon>
        <taxon>Conifers II</taxon>
        <taxon>Cupressales</taxon>
        <taxon>Taxaceae</taxon>
        <taxon>Taxus</taxon>
    </lineage>
</organism>
<comment type="subcellular location">
    <subcellularLocation>
        <location evidence="1">Nucleus</location>
    </subcellularLocation>
</comment>
<feature type="region of interest" description="Disordered" evidence="3">
    <location>
        <begin position="1"/>
        <end position="33"/>
    </location>
</feature>
<evidence type="ECO:0000313" key="6">
    <source>
        <dbReference type="Proteomes" id="UP000824469"/>
    </source>
</evidence>
<dbReference type="Pfam" id="PF05964">
    <property type="entry name" value="FYRN"/>
    <property type="match status" value="1"/>
</dbReference>
<feature type="compositionally biased region" description="Polar residues" evidence="3">
    <location>
        <begin position="127"/>
        <end position="149"/>
    </location>
</feature>
<comment type="caution">
    <text evidence="5">The sequence shown here is derived from an EMBL/GenBank/DDBJ whole genome shotgun (WGS) entry which is preliminary data.</text>
</comment>
<dbReference type="PANTHER" id="PTHR12663">
    <property type="entry name" value="ANDROGEN INDUCED INHIBITOR OF PROLIFERATION AS3 / PDS5-RELATED"/>
    <property type="match status" value="1"/>
</dbReference>
<accession>A0AA38LAJ5</accession>
<evidence type="ECO:0000256" key="1">
    <source>
        <dbReference type="ARBA" id="ARBA00004123"/>
    </source>
</evidence>